<evidence type="ECO:0000256" key="4">
    <source>
        <dbReference type="ARBA" id="ARBA00022840"/>
    </source>
</evidence>
<dbReference type="KEGG" id="fwa:DCMF_06725"/>
<evidence type="ECO:0000259" key="5">
    <source>
        <dbReference type="PROSITE" id="PS51192"/>
    </source>
</evidence>
<dbReference type="InterPro" id="IPR001650">
    <property type="entry name" value="Helicase_C-like"/>
</dbReference>
<dbReference type="Pfam" id="PF04851">
    <property type="entry name" value="ResIII"/>
    <property type="match status" value="1"/>
</dbReference>
<dbReference type="InterPro" id="IPR050615">
    <property type="entry name" value="ATP-dep_DNA_Helicase"/>
</dbReference>
<dbReference type="InterPro" id="IPR014001">
    <property type="entry name" value="Helicase_ATP-bd"/>
</dbReference>
<dbReference type="EMBL" id="CP017634">
    <property type="protein sequence ID" value="ATW28417.1"/>
    <property type="molecule type" value="Genomic_DNA"/>
</dbReference>
<evidence type="ECO:0000256" key="1">
    <source>
        <dbReference type="ARBA" id="ARBA00022741"/>
    </source>
</evidence>
<feature type="domain" description="Helicase ATP-binding" evidence="5">
    <location>
        <begin position="10"/>
        <end position="184"/>
    </location>
</feature>
<evidence type="ECO:0000259" key="6">
    <source>
        <dbReference type="PROSITE" id="PS51194"/>
    </source>
</evidence>
<evidence type="ECO:0000313" key="8">
    <source>
        <dbReference type="Proteomes" id="UP000323521"/>
    </source>
</evidence>
<dbReference type="SMART" id="SM00490">
    <property type="entry name" value="HELICc"/>
    <property type="match status" value="1"/>
</dbReference>
<organism evidence="7 8">
    <name type="scientific">Formimonas warabiya</name>
    <dbReference type="NCBI Taxonomy" id="1761012"/>
    <lineage>
        <taxon>Bacteria</taxon>
        <taxon>Bacillati</taxon>
        <taxon>Bacillota</taxon>
        <taxon>Clostridia</taxon>
        <taxon>Eubacteriales</taxon>
        <taxon>Peptococcaceae</taxon>
        <taxon>Candidatus Formimonas</taxon>
    </lineage>
</organism>
<name>A0A3G1L176_FORW1</name>
<dbReference type="PANTHER" id="PTHR11274">
    <property type="entry name" value="RAD25/XP-B DNA REPAIR HELICASE"/>
    <property type="match status" value="1"/>
</dbReference>
<keyword evidence="8" id="KW-1185">Reference proteome</keyword>
<dbReference type="Proteomes" id="UP000323521">
    <property type="component" value="Chromosome"/>
</dbReference>
<evidence type="ECO:0000256" key="2">
    <source>
        <dbReference type="ARBA" id="ARBA00022801"/>
    </source>
</evidence>
<keyword evidence="2" id="KW-0378">Hydrolase</keyword>
<keyword evidence="3" id="KW-0347">Helicase</keyword>
<dbReference type="GO" id="GO:0004386">
    <property type="term" value="F:helicase activity"/>
    <property type="evidence" value="ECO:0007669"/>
    <property type="project" value="UniProtKB-KW"/>
</dbReference>
<sequence>MFPWQEECLDIWFDKGGKGIVNVVTGAGKTVLALGAVARLENRLAVEQAGALKIKIVVPKVFLAHQWARNLHEELAVPPNDIGFYCGTQKDRPTRKYMIYVVNSARYALSGHVLADYQNGSPVLLIADECHHYSSPENSRIFDFIAQLSPRDPAPAYYALGLSATPETAAFNEILVPALGPEIFRYGFAEALNAKIISSFAIFNVKLQFTPAEAQQYQDLSEQLTRVLENLLHRCPFLLGLKRPRFFARLEQLVREPEDDETAALAASLLGLAGRRKEVVYRAESRQSCVRDLLTRMPPSSRVLIFSERIGMADALYEELKWLFPGQVGCYHSDMEDWRRKNILRKYQEGEIRILVACRALDEGLNVPATDIGIIAAATSSNRQRIQRLGRILRSADQKRMAILYYLYIGSSNEEQDLVAGISRDLTGIIPVLDLAYDLNSRTFAHAAYQALVDLVLAYACRKGWKGEAIGEIGRNLERGKLSCDWWLSEQECRLKSRSASSRSERNYWLSMRLLVQAGLGRLPE</sequence>
<dbReference type="Pfam" id="PF00271">
    <property type="entry name" value="Helicase_C"/>
    <property type="match status" value="1"/>
</dbReference>
<evidence type="ECO:0000256" key="3">
    <source>
        <dbReference type="ARBA" id="ARBA00022806"/>
    </source>
</evidence>
<keyword evidence="1" id="KW-0547">Nucleotide-binding</keyword>
<dbReference type="InterPro" id="IPR006935">
    <property type="entry name" value="Helicase/UvrB_N"/>
</dbReference>
<evidence type="ECO:0000313" key="7">
    <source>
        <dbReference type="EMBL" id="ATW28417.1"/>
    </source>
</evidence>
<keyword evidence="4" id="KW-0067">ATP-binding</keyword>
<gene>
    <name evidence="7" type="ORF">DCMF_06725</name>
</gene>
<accession>A0A3G1L176</accession>
<dbReference type="Gene3D" id="3.40.50.300">
    <property type="entry name" value="P-loop containing nucleotide triphosphate hydrolases"/>
    <property type="match status" value="2"/>
</dbReference>
<dbReference type="GO" id="GO:0016787">
    <property type="term" value="F:hydrolase activity"/>
    <property type="evidence" value="ECO:0007669"/>
    <property type="project" value="UniProtKB-KW"/>
</dbReference>
<dbReference type="PANTHER" id="PTHR11274:SF0">
    <property type="entry name" value="GENERAL TRANSCRIPTION AND DNA REPAIR FACTOR IIH HELICASE SUBUNIT XPB"/>
    <property type="match status" value="1"/>
</dbReference>
<dbReference type="SMART" id="SM00487">
    <property type="entry name" value="DEXDc"/>
    <property type="match status" value="1"/>
</dbReference>
<dbReference type="GO" id="GO:0003677">
    <property type="term" value="F:DNA binding"/>
    <property type="evidence" value="ECO:0007669"/>
    <property type="project" value="InterPro"/>
</dbReference>
<dbReference type="AlphaFoldDB" id="A0A3G1L176"/>
<dbReference type="PROSITE" id="PS51194">
    <property type="entry name" value="HELICASE_CTER"/>
    <property type="match status" value="1"/>
</dbReference>
<dbReference type="InterPro" id="IPR027417">
    <property type="entry name" value="P-loop_NTPase"/>
</dbReference>
<protein>
    <recommendedName>
        <fullName evidence="9">DEAD/DEAH box helicase</fullName>
    </recommendedName>
</protein>
<dbReference type="GO" id="GO:0005524">
    <property type="term" value="F:ATP binding"/>
    <property type="evidence" value="ECO:0007669"/>
    <property type="project" value="UniProtKB-KW"/>
</dbReference>
<dbReference type="SUPFAM" id="SSF52540">
    <property type="entry name" value="P-loop containing nucleoside triphosphate hydrolases"/>
    <property type="match status" value="1"/>
</dbReference>
<proteinExistence type="predicted"/>
<reference evidence="7 8" key="1">
    <citation type="submission" date="2016-10" db="EMBL/GenBank/DDBJ databases">
        <title>Complete Genome Sequence of Peptococcaceae strain DCMF.</title>
        <authorList>
            <person name="Edwards R.J."/>
            <person name="Holland S.I."/>
            <person name="Deshpande N.P."/>
            <person name="Wong Y.K."/>
            <person name="Ertan H."/>
            <person name="Manefield M."/>
            <person name="Russell T.L."/>
            <person name="Lee M.J."/>
        </authorList>
    </citation>
    <scope>NUCLEOTIDE SEQUENCE [LARGE SCALE GENOMIC DNA]</scope>
    <source>
        <strain evidence="7 8">DCMF</strain>
    </source>
</reference>
<feature type="domain" description="Helicase C-terminal" evidence="6">
    <location>
        <begin position="289"/>
        <end position="441"/>
    </location>
</feature>
<dbReference type="PROSITE" id="PS51192">
    <property type="entry name" value="HELICASE_ATP_BIND_1"/>
    <property type="match status" value="1"/>
</dbReference>
<evidence type="ECO:0008006" key="9">
    <source>
        <dbReference type="Google" id="ProtNLM"/>
    </source>
</evidence>